<sequence>MELEQSPGTLSDLGCPDLADECIKLIRTARIGVDPAPFRYDYGCGCFRIPAVALDICLLQRAGHSGQTLIQLQVEPETKPLLIPFRIST</sequence>
<protein>
    <submittedName>
        <fullName evidence="1">Uncharacterized protein</fullName>
    </submittedName>
</protein>
<accession>A0A0B7G079</accession>
<dbReference type="Proteomes" id="UP000059188">
    <property type="component" value="Unassembled WGS sequence"/>
</dbReference>
<gene>
    <name evidence="1" type="ORF">RSOLAG1IB_10711</name>
</gene>
<reference evidence="1 2" key="1">
    <citation type="submission" date="2014-11" db="EMBL/GenBank/DDBJ databases">
        <authorList>
            <person name="Wibberg Daniel"/>
        </authorList>
    </citation>
    <scope>NUCLEOTIDE SEQUENCE [LARGE SCALE GENOMIC DNA]</scope>
    <source>
        <strain evidence="1">Rhizoctonia solani AG1-IB 7/3/14</strain>
    </source>
</reference>
<evidence type="ECO:0000313" key="2">
    <source>
        <dbReference type="Proteomes" id="UP000059188"/>
    </source>
</evidence>
<keyword evidence="2" id="KW-1185">Reference proteome</keyword>
<dbReference type="AlphaFoldDB" id="A0A0B7G079"/>
<organism evidence="1 2">
    <name type="scientific">Thanatephorus cucumeris (strain AG1-IB / isolate 7/3/14)</name>
    <name type="common">Lettuce bottom rot fungus</name>
    <name type="synonym">Rhizoctonia solani</name>
    <dbReference type="NCBI Taxonomy" id="1108050"/>
    <lineage>
        <taxon>Eukaryota</taxon>
        <taxon>Fungi</taxon>
        <taxon>Dikarya</taxon>
        <taxon>Basidiomycota</taxon>
        <taxon>Agaricomycotina</taxon>
        <taxon>Agaricomycetes</taxon>
        <taxon>Cantharellales</taxon>
        <taxon>Ceratobasidiaceae</taxon>
        <taxon>Rhizoctonia</taxon>
        <taxon>Rhizoctonia solani AG-1</taxon>
    </lineage>
</organism>
<proteinExistence type="predicted"/>
<name>A0A0B7G079_THACB</name>
<dbReference type="EMBL" id="LN679179">
    <property type="protein sequence ID" value="CEL63375.1"/>
    <property type="molecule type" value="Genomic_DNA"/>
</dbReference>
<evidence type="ECO:0000313" key="1">
    <source>
        <dbReference type="EMBL" id="CEL63375.1"/>
    </source>
</evidence>